<dbReference type="SUPFAM" id="SSF55961">
    <property type="entry name" value="Bet v1-like"/>
    <property type="match status" value="1"/>
</dbReference>
<protein>
    <submittedName>
        <fullName evidence="3">Uncharacterized conserved protein YndB, AHSA1/START domain</fullName>
    </submittedName>
</protein>
<dbReference type="EMBL" id="FMAH01000040">
    <property type="protein sequence ID" value="SCB43565.1"/>
    <property type="molecule type" value="Genomic_DNA"/>
</dbReference>
<feature type="domain" description="Activator of Hsp90 ATPase homologue 1/2-like C-terminal" evidence="2">
    <location>
        <begin position="17"/>
        <end position="153"/>
    </location>
</feature>
<sequence>MTEQTQRRELSFSRVIDAPREKIFRCWTEEELLKQWFAPLPWTVSAAKIDVRAGGSSSITMRSPEGEEYPGNGVYLEVIPNERIVFTDAFASAWVPSAKPFMVVTTQLDDLGSGKTRYTATVLHWAAEDREVHEKMGFHRGWAQGAEQLAALAAKI</sequence>
<dbReference type="Gene3D" id="3.30.530.20">
    <property type="match status" value="1"/>
</dbReference>
<keyword evidence="4" id="KW-1185">Reference proteome</keyword>
<evidence type="ECO:0000313" key="4">
    <source>
        <dbReference type="Proteomes" id="UP000199435"/>
    </source>
</evidence>
<comment type="similarity">
    <text evidence="1">Belongs to the AHA1 family.</text>
</comment>
<reference evidence="4" key="1">
    <citation type="submission" date="2016-08" db="EMBL/GenBank/DDBJ databases">
        <authorList>
            <person name="Varghese N."/>
            <person name="Submissions Spin"/>
        </authorList>
    </citation>
    <scope>NUCLEOTIDE SEQUENCE [LARGE SCALE GENOMIC DNA]</scope>
    <source>
        <strain evidence="4">HAMBI 2971</strain>
    </source>
</reference>
<evidence type="ECO:0000256" key="1">
    <source>
        <dbReference type="ARBA" id="ARBA00006817"/>
    </source>
</evidence>
<dbReference type="InterPro" id="IPR013538">
    <property type="entry name" value="ASHA1/2-like_C"/>
</dbReference>
<dbReference type="AlphaFoldDB" id="A0A1C3WUG8"/>
<dbReference type="RefSeq" id="WP_092854410.1">
    <property type="nucleotide sequence ID" value="NZ_FMAH01000040.1"/>
</dbReference>
<dbReference type="OrthoDB" id="9805228at2"/>
<evidence type="ECO:0000259" key="2">
    <source>
        <dbReference type="Pfam" id="PF08327"/>
    </source>
</evidence>
<dbReference type="Proteomes" id="UP000199435">
    <property type="component" value="Unassembled WGS sequence"/>
</dbReference>
<gene>
    <name evidence="3" type="ORF">GA0061102_104057</name>
</gene>
<dbReference type="CDD" id="cd08896">
    <property type="entry name" value="SRPBCC_CalC_Aha1-like_3"/>
    <property type="match status" value="1"/>
</dbReference>
<evidence type="ECO:0000313" key="3">
    <source>
        <dbReference type="EMBL" id="SCB43565.1"/>
    </source>
</evidence>
<dbReference type="STRING" id="411945.GA0061102_104057"/>
<organism evidence="3 4">
    <name type="scientific">Rhizobium miluonense</name>
    <dbReference type="NCBI Taxonomy" id="411945"/>
    <lineage>
        <taxon>Bacteria</taxon>
        <taxon>Pseudomonadati</taxon>
        <taxon>Pseudomonadota</taxon>
        <taxon>Alphaproteobacteria</taxon>
        <taxon>Hyphomicrobiales</taxon>
        <taxon>Rhizobiaceae</taxon>
        <taxon>Rhizobium/Agrobacterium group</taxon>
        <taxon>Rhizobium</taxon>
    </lineage>
</organism>
<proteinExistence type="inferred from homology"/>
<dbReference type="Pfam" id="PF08327">
    <property type="entry name" value="AHSA1"/>
    <property type="match status" value="1"/>
</dbReference>
<accession>A0A1C3WUG8</accession>
<name>A0A1C3WUG8_9HYPH</name>
<dbReference type="InterPro" id="IPR023393">
    <property type="entry name" value="START-like_dom_sf"/>
</dbReference>